<keyword evidence="2" id="KW-0560">Oxidoreductase</keyword>
<proteinExistence type="inferred from homology"/>
<name>A0AAD7K839_9AGAR</name>
<dbReference type="Pfam" id="PF11807">
    <property type="entry name" value="UstYa"/>
    <property type="match status" value="1"/>
</dbReference>
<comment type="caution">
    <text evidence="4">The sequence shown here is derived from an EMBL/GenBank/DDBJ whole genome shotgun (WGS) entry which is preliminary data.</text>
</comment>
<dbReference type="EMBL" id="JARJLG010000006">
    <property type="protein sequence ID" value="KAJ7780142.1"/>
    <property type="molecule type" value="Genomic_DNA"/>
</dbReference>
<evidence type="ECO:0008006" key="6">
    <source>
        <dbReference type="Google" id="ProtNLM"/>
    </source>
</evidence>
<evidence type="ECO:0000256" key="1">
    <source>
        <dbReference type="ARBA" id="ARBA00004685"/>
    </source>
</evidence>
<dbReference type="AlphaFoldDB" id="A0AAD7K839"/>
<protein>
    <recommendedName>
        <fullName evidence="6">Oxidase ustYa</fullName>
    </recommendedName>
</protein>
<organism evidence="4 5">
    <name type="scientific">Mycena maculata</name>
    <dbReference type="NCBI Taxonomy" id="230809"/>
    <lineage>
        <taxon>Eukaryota</taxon>
        <taxon>Fungi</taxon>
        <taxon>Dikarya</taxon>
        <taxon>Basidiomycota</taxon>
        <taxon>Agaricomycotina</taxon>
        <taxon>Agaricomycetes</taxon>
        <taxon>Agaricomycetidae</taxon>
        <taxon>Agaricales</taxon>
        <taxon>Marasmiineae</taxon>
        <taxon>Mycenaceae</taxon>
        <taxon>Mycena</taxon>
    </lineage>
</organism>
<sequence length="182" mass="20814">MRGSACKARKRASRKRLRGRLGDDFPEFYIPVRGELPKVAMTMEESRHYPIKGPDALDEWATSSSVGYGYVRLGPEYRGFALGMFHEFHCLHIMRRAIGDNSSHAVGHFQHCLNYLRQFILCSPNLTLEPADVLTRNFETNRVGATHVCSDWSMVYDEMADNWWQWEPVRNSNGSMPTSGPT</sequence>
<comment type="similarity">
    <text evidence="3">Belongs to the ustYa family.</text>
</comment>
<evidence type="ECO:0000256" key="3">
    <source>
        <dbReference type="ARBA" id="ARBA00035112"/>
    </source>
</evidence>
<evidence type="ECO:0000313" key="5">
    <source>
        <dbReference type="Proteomes" id="UP001215280"/>
    </source>
</evidence>
<dbReference type="GO" id="GO:0016491">
    <property type="term" value="F:oxidoreductase activity"/>
    <property type="evidence" value="ECO:0007669"/>
    <property type="project" value="UniProtKB-KW"/>
</dbReference>
<comment type="pathway">
    <text evidence="1">Mycotoxin biosynthesis.</text>
</comment>
<evidence type="ECO:0000256" key="2">
    <source>
        <dbReference type="ARBA" id="ARBA00023002"/>
    </source>
</evidence>
<dbReference type="GO" id="GO:0043386">
    <property type="term" value="P:mycotoxin biosynthetic process"/>
    <property type="evidence" value="ECO:0007669"/>
    <property type="project" value="InterPro"/>
</dbReference>
<dbReference type="PANTHER" id="PTHR33365">
    <property type="entry name" value="YALI0B05434P"/>
    <property type="match status" value="1"/>
</dbReference>
<reference evidence="4" key="1">
    <citation type="submission" date="2023-03" db="EMBL/GenBank/DDBJ databases">
        <title>Massive genome expansion in bonnet fungi (Mycena s.s.) driven by repeated elements and novel gene families across ecological guilds.</title>
        <authorList>
            <consortium name="Lawrence Berkeley National Laboratory"/>
            <person name="Harder C.B."/>
            <person name="Miyauchi S."/>
            <person name="Viragh M."/>
            <person name="Kuo A."/>
            <person name="Thoen E."/>
            <person name="Andreopoulos B."/>
            <person name="Lu D."/>
            <person name="Skrede I."/>
            <person name="Drula E."/>
            <person name="Henrissat B."/>
            <person name="Morin E."/>
            <person name="Kohler A."/>
            <person name="Barry K."/>
            <person name="LaButti K."/>
            <person name="Morin E."/>
            <person name="Salamov A."/>
            <person name="Lipzen A."/>
            <person name="Mereny Z."/>
            <person name="Hegedus B."/>
            <person name="Baldrian P."/>
            <person name="Stursova M."/>
            <person name="Weitz H."/>
            <person name="Taylor A."/>
            <person name="Grigoriev I.V."/>
            <person name="Nagy L.G."/>
            <person name="Martin F."/>
            <person name="Kauserud H."/>
        </authorList>
    </citation>
    <scope>NUCLEOTIDE SEQUENCE</scope>
    <source>
        <strain evidence="4">CBHHK188m</strain>
    </source>
</reference>
<dbReference type="Proteomes" id="UP001215280">
    <property type="component" value="Unassembled WGS sequence"/>
</dbReference>
<dbReference type="PANTHER" id="PTHR33365:SF11">
    <property type="entry name" value="TAT PATHWAY SIGNAL SEQUENCE"/>
    <property type="match status" value="1"/>
</dbReference>
<accession>A0AAD7K839</accession>
<dbReference type="InterPro" id="IPR021765">
    <property type="entry name" value="UstYa-like"/>
</dbReference>
<evidence type="ECO:0000313" key="4">
    <source>
        <dbReference type="EMBL" id="KAJ7780142.1"/>
    </source>
</evidence>
<keyword evidence="5" id="KW-1185">Reference proteome</keyword>
<gene>
    <name evidence="4" type="ORF">DFH07DRAFT_464085</name>
</gene>